<gene>
    <name evidence="1" type="ORF">NOCA180039</name>
</gene>
<organism evidence="1">
    <name type="scientific">metagenome</name>
    <dbReference type="NCBI Taxonomy" id="256318"/>
    <lineage>
        <taxon>unclassified sequences</taxon>
        <taxon>metagenomes</taxon>
    </lineage>
</organism>
<proteinExistence type="predicted"/>
<accession>A0A2P2CK89</accession>
<dbReference type="EMBL" id="CZKB01000028">
    <property type="protein sequence ID" value="CUR62395.1"/>
    <property type="molecule type" value="Genomic_DNA"/>
</dbReference>
<evidence type="ECO:0000313" key="1">
    <source>
        <dbReference type="EMBL" id="CUR62395.1"/>
    </source>
</evidence>
<name>A0A2P2CK89_9ZZZZ</name>
<protein>
    <submittedName>
        <fullName evidence="1">Uncharacterized protein</fullName>
    </submittedName>
</protein>
<dbReference type="AlphaFoldDB" id="A0A2P2CK89"/>
<sequence length="88" mass="9634">MWGSIMGSASYAGCTIREGDRLCLQKEIGPNNWHSVVDCRGASYMKGVTGVDTFAHGCTNHPSYFGKYRAYAIIGGRAYSSSYRYCSS</sequence>
<reference evidence="1" key="1">
    <citation type="submission" date="2015-08" db="EMBL/GenBank/DDBJ databases">
        <authorList>
            <person name="Babu N.S."/>
            <person name="Beckwith C.J."/>
            <person name="Beseler K.G."/>
            <person name="Brison A."/>
            <person name="Carone J.V."/>
            <person name="Caskin T.P."/>
            <person name="Diamond M."/>
            <person name="Durham M.E."/>
            <person name="Foxe J.M."/>
            <person name="Go M."/>
            <person name="Henderson B.A."/>
            <person name="Jones I.B."/>
            <person name="McGettigan J.A."/>
            <person name="Micheletti S.J."/>
            <person name="Nasrallah M.E."/>
            <person name="Ortiz D."/>
            <person name="Piller C.R."/>
            <person name="Privatt S.R."/>
            <person name="Schneider S.L."/>
            <person name="Sharp S."/>
            <person name="Smith T.C."/>
            <person name="Stanton J.D."/>
            <person name="Ullery H.E."/>
            <person name="Wilson R.J."/>
            <person name="Serrano M.G."/>
            <person name="Buck G."/>
            <person name="Lee V."/>
            <person name="Wang Y."/>
            <person name="Carvalho R."/>
            <person name="Voegtly L."/>
            <person name="Shi R."/>
            <person name="Duckworth R."/>
            <person name="Johnson A."/>
            <person name="Loviza R."/>
            <person name="Walstead R."/>
            <person name="Shah Z."/>
            <person name="Kiflezghi M."/>
            <person name="Wade K."/>
            <person name="Ball S.L."/>
            <person name="Bradley K.W."/>
            <person name="Asai D.J."/>
            <person name="Bowman C.A."/>
            <person name="Russell D.A."/>
            <person name="Pope W.H."/>
            <person name="Jacobs-Sera D."/>
            <person name="Hendrix R.W."/>
            <person name="Hatfull G.F."/>
        </authorList>
    </citation>
    <scope>NUCLEOTIDE SEQUENCE</scope>
</reference>